<evidence type="ECO:0000313" key="2">
    <source>
        <dbReference type="Proteomes" id="UP001162131"/>
    </source>
</evidence>
<gene>
    <name evidence="1" type="ORF">BSTOLATCC_MIC65337</name>
</gene>
<dbReference type="EMBL" id="CAJZBQ010000063">
    <property type="protein sequence ID" value="CAG9336030.1"/>
    <property type="molecule type" value="Genomic_DNA"/>
</dbReference>
<comment type="caution">
    <text evidence="1">The sequence shown here is derived from an EMBL/GenBank/DDBJ whole genome shotgun (WGS) entry which is preliminary data.</text>
</comment>
<accession>A0AAU9KFC7</accession>
<proteinExistence type="predicted"/>
<evidence type="ECO:0000313" key="1">
    <source>
        <dbReference type="EMBL" id="CAG9336030.1"/>
    </source>
</evidence>
<protein>
    <submittedName>
        <fullName evidence="1">Uncharacterized protein</fullName>
    </submittedName>
</protein>
<reference evidence="1" key="1">
    <citation type="submission" date="2021-09" db="EMBL/GenBank/DDBJ databases">
        <authorList>
            <consortium name="AG Swart"/>
            <person name="Singh M."/>
            <person name="Singh A."/>
            <person name="Seah K."/>
            <person name="Emmerich C."/>
        </authorList>
    </citation>
    <scope>NUCLEOTIDE SEQUENCE</scope>
    <source>
        <strain evidence="1">ATCC30299</strain>
    </source>
</reference>
<dbReference type="Proteomes" id="UP001162131">
    <property type="component" value="Unassembled WGS sequence"/>
</dbReference>
<sequence length="195" mass="22312">MDAKELTFKVKYPQLEALPGELSVGRKRYFINKNTNSPDFVLGASKLPSVRKEYRSKSPIFDRGDFFSNPEGKSSQNSSFDNSLSQTPNLFELKMIARPAKIVSEKSIKEIPKSKFIPTDRNTNPFILKYLNHPLFQQPRYTRQSPKIEINDPITGYTGKALETRYYSPTPALKRGMAEYGNILLSSKKEPYSKF</sequence>
<keyword evidence="2" id="KW-1185">Reference proteome</keyword>
<organism evidence="1 2">
    <name type="scientific">Blepharisma stoltei</name>
    <dbReference type="NCBI Taxonomy" id="1481888"/>
    <lineage>
        <taxon>Eukaryota</taxon>
        <taxon>Sar</taxon>
        <taxon>Alveolata</taxon>
        <taxon>Ciliophora</taxon>
        <taxon>Postciliodesmatophora</taxon>
        <taxon>Heterotrichea</taxon>
        <taxon>Heterotrichida</taxon>
        <taxon>Blepharismidae</taxon>
        <taxon>Blepharisma</taxon>
    </lineage>
</organism>
<name>A0AAU9KFC7_9CILI</name>
<dbReference type="AlphaFoldDB" id="A0AAU9KFC7"/>